<evidence type="ECO:0000259" key="5">
    <source>
        <dbReference type="Pfam" id="PF26580"/>
    </source>
</evidence>
<dbReference type="InterPro" id="IPR058644">
    <property type="entry name" value="Mtb12-like_C"/>
</dbReference>
<name>S2Z0G0_9CORY</name>
<feature type="region of interest" description="Disordered" evidence="3">
    <location>
        <begin position="44"/>
        <end position="67"/>
    </location>
</feature>
<dbReference type="PATRIC" id="fig|1125779.3.peg.928"/>
<evidence type="ECO:0000256" key="2">
    <source>
        <dbReference type="ARBA" id="ARBA00093774"/>
    </source>
</evidence>
<dbReference type="Pfam" id="PF26580">
    <property type="entry name" value="Mtb12_C"/>
    <property type="match status" value="1"/>
</dbReference>
<organism evidence="6 7">
    <name type="scientific">Corynebacterium pyruviciproducens ATCC BAA-1742</name>
    <dbReference type="NCBI Taxonomy" id="1125779"/>
    <lineage>
        <taxon>Bacteria</taxon>
        <taxon>Bacillati</taxon>
        <taxon>Actinomycetota</taxon>
        <taxon>Actinomycetes</taxon>
        <taxon>Mycobacteriales</taxon>
        <taxon>Corynebacteriaceae</taxon>
        <taxon>Corynebacterium</taxon>
    </lineage>
</organism>
<keyword evidence="1 4" id="KW-0732">Signal</keyword>
<accession>S2Z0G0</accession>
<gene>
    <name evidence="6" type="ORF">HMPREF1219_00941</name>
</gene>
<dbReference type="eggNOG" id="ENOG5031EAK">
    <property type="taxonomic scope" value="Bacteria"/>
</dbReference>
<feature type="domain" description="Low molecular weight antigen MTB12-like C-terminal" evidence="5">
    <location>
        <begin position="70"/>
        <end position="182"/>
    </location>
</feature>
<evidence type="ECO:0000256" key="4">
    <source>
        <dbReference type="SAM" id="SignalP"/>
    </source>
</evidence>
<dbReference type="EMBL" id="ATBY01000010">
    <property type="protein sequence ID" value="EPD69996.1"/>
    <property type="molecule type" value="Genomic_DNA"/>
</dbReference>
<evidence type="ECO:0000313" key="7">
    <source>
        <dbReference type="Proteomes" id="UP000014408"/>
    </source>
</evidence>
<evidence type="ECO:0000256" key="1">
    <source>
        <dbReference type="ARBA" id="ARBA00022729"/>
    </source>
</evidence>
<feature type="chain" id="PRO_5038551165" description="Low molecular weight antigen MTB12-like C-terminal domain-containing protein" evidence="4">
    <location>
        <begin position="40"/>
        <end position="226"/>
    </location>
</feature>
<dbReference type="STRING" id="1125779.HMPREF1219_00941"/>
<keyword evidence="7" id="KW-1185">Reference proteome</keyword>
<dbReference type="AlphaFoldDB" id="S2Z0G0"/>
<feature type="signal peptide" evidence="4">
    <location>
        <begin position="1"/>
        <end position="39"/>
    </location>
</feature>
<reference evidence="6 7" key="1">
    <citation type="submission" date="2013-05" db="EMBL/GenBank/DDBJ databases">
        <title>The Genome Sequence of Corynebacterium pyruviciproducens 1773O (ATCC BAA-1742).</title>
        <authorList>
            <consortium name="The Broad Institute Genomics Platform"/>
            <person name="Earl A."/>
            <person name="Ward D."/>
            <person name="Feldgarden M."/>
            <person name="Gevers D."/>
            <person name="Tong J."/>
            <person name="Walker B."/>
            <person name="Young S."/>
            <person name="Zeng Q."/>
            <person name="Gargeya S."/>
            <person name="Fitzgerald M."/>
            <person name="Haas B."/>
            <person name="Abouelleil A."/>
            <person name="Allen A.W."/>
            <person name="Alvarado L."/>
            <person name="Arachchi H.M."/>
            <person name="Berlin A.M."/>
            <person name="Chapman S.B."/>
            <person name="Gainer-Dewar J."/>
            <person name="Goldberg J."/>
            <person name="Griggs A."/>
            <person name="Gujja S."/>
            <person name="Hansen M."/>
            <person name="Howarth C."/>
            <person name="Imamovic A."/>
            <person name="Ireland A."/>
            <person name="Larimer J."/>
            <person name="McCowan C."/>
            <person name="Murphy C."/>
            <person name="Pearson M."/>
            <person name="Poon T.W."/>
            <person name="Priest M."/>
            <person name="Roberts A."/>
            <person name="Saif S."/>
            <person name="Shea T."/>
            <person name="Sisk P."/>
            <person name="Sykes S."/>
            <person name="Wortman J."/>
            <person name="Nusbaum C."/>
            <person name="Birren B."/>
        </authorList>
    </citation>
    <scope>NUCLEOTIDE SEQUENCE [LARGE SCALE GENOMIC DNA]</scope>
    <source>
        <strain evidence="6 7">ATCC BAA-1742</strain>
    </source>
</reference>
<sequence>MANEKAEMVAETTSKRRNVKSSKIALAAMAVSLSVFVSACGGNSEESTSSSASASAEATTSSEAAPTTAALPTVADLNAVIATATDPAATVEQKILTVQGGETAPELFETMTQSKAESGANFTVVEPVLPGYTPDSVLATVNFTLPDMAPQTAENVEFVFEDGHWKLSQQWACTLIQNTVQPEQVPPMCLGGDAAAVPAPAEGADPAAPAPAEAPAADPADQGAAQ</sequence>
<proteinExistence type="inferred from homology"/>
<comment type="caution">
    <text evidence="6">The sequence shown here is derived from an EMBL/GenBank/DDBJ whole genome shotgun (WGS) entry which is preliminary data.</text>
</comment>
<evidence type="ECO:0000313" key="6">
    <source>
        <dbReference type="EMBL" id="EPD69996.1"/>
    </source>
</evidence>
<comment type="similarity">
    <text evidence="2">Belongs to the MTB12 family.</text>
</comment>
<dbReference type="Proteomes" id="UP000014408">
    <property type="component" value="Unassembled WGS sequence"/>
</dbReference>
<dbReference type="HOGENOM" id="CLU_084151_0_0_11"/>
<protein>
    <recommendedName>
        <fullName evidence="5">Low molecular weight antigen MTB12-like C-terminal domain-containing protein</fullName>
    </recommendedName>
</protein>
<evidence type="ECO:0000256" key="3">
    <source>
        <dbReference type="SAM" id="MobiDB-lite"/>
    </source>
</evidence>
<feature type="region of interest" description="Disordered" evidence="3">
    <location>
        <begin position="195"/>
        <end position="226"/>
    </location>
</feature>